<dbReference type="InterPro" id="IPR058627">
    <property type="entry name" value="MdtA-like_C"/>
</dbReference>
<feature type="domain" description="Multidrug resistance protein MdtA-like barrel-sandwich hybrid" evidence="6">
    <location>
        <begin position="89"/>
        <end position="224"/>
    </location>
</feature>
<protein>
    <submittedName>
        <fullName evidence="9">Efflux RND transporter periplasmic adaptor subunit</fullName>
    </submittedName>
</protein>
<dbReference type="SUPFAM" id="SSF111369">
    <property type="entry name" value="HlyD-like secretion proteins"/>
    <property type="match status" value="1"/>
</dbReference>
<proteinExistence type="inferred from homology"/>
<feature type="coiled-coil region" evidence="3">
    <location>
        <begin position="129"/>
        <end position="187"/>
    </location>
</feature>
<evidence type="ECO:0000256" key="2">
    <source>
        <dbReference type="ARBA" id="ARBA00009477"/>
    </source>
</evidence>
<evidence type="ECO:0000259" key="6">
    <source>
        <dbReference type="Pfam" id="PF25917"/>
    </source>
</evidence>
<dbReference type="GO" id="GO:0005886">
    <property type="term" value="C:plasma membrane"/>
    <property type="evidence" value="ECO:0007669"/>
    <property type="project" value="TreeGrafter"/>
</dbReference>
<evidence type="ECO:0000313" key="9">
    <source>
        <dbReference type="EMBL" id="NEX21379.1"/>
    </source>
</evidence>
<dbReference type="Pfam" id="PF25917">
    <property type="entry name" value="BSH_RND"/>
    <property type="match status" value="1"/>
</dbReference>
<sequence>MVAHVSEQDSRTPIPNPPFARPMAPEQAALRIGGIGALVLLGLALTGCDKPASAPTEQMPPPSVIAVKAEEKTIEDEAQFVGRVVAVDRVELMARVEGFLKERLFKEGQRVEEGDVLFQIEPDQYQAVVEQRQADVEKAKADSQNADAQLARGLELLKSKNIARAKVDELEAAAAVAKASIAQAQAALTAAKLDLSYTRITAPVAGRIGLAAITVGNLVGPASGTLATIVSRDPIYLQFPVTQRQLLEARKQLKAKGGDPKNMVVQVRLPDGTLYAHSGRLDFVDVTTDQGTDSVTLRADIPNPDGLLVDGQFISVVLQSGEPESTIVIPQSALQVDQQGVFVLVVDADSKAQVRRVQTGPSKGGGVAVMKGLEVGDLVITQGVQKVRPGQEVKVGPAEQPDGGASS</sequence>
<dbReference type="InterPro" id="IPR058624">
    <property type="entry name" value="MdtA-like_HH"/>
</dbReference>
<comment type="caution">
    <text evidence="9">The sequence shown here is derived from an EMBL/GenBank/DDBJ whole genome shotgun (WGS) entry which is preliminary data.</text>
</comment>
<dbReference type="Pfam" id="PF25967">
    <property type="entry name" value="RND-MFP_C"/>
    <property type="match status" value="1"/>
</dbReference>
<dbReference type="RefSeq" id="WP_164654480.1">
    <property type="nucleotide sequence ID" value="NZ_JAAIJR010000053.1"/>
</dbReference>
<evidence type="ECO:0000259" key="5">
    <source>
        <dbReference type="Pfam" id="PF25876"/>
    </source>
</evidence>
<dbReference type="Proteomes" id="UP000471640">
    <property type="component" value="Unassembled WGS sequence"/>
</dbReference>
<dbReference type="InterPro" id="IPR058625">
    <property type="entry name" value="MdtA-like_BSH"/>
</dbReference>
<dbReference type="GO" id="GO:0046677">
    <property type="term" value="P:response to antibiotic"/>
    <property type="evidence" value="ECO:0007669"/>
    <property type="project" value="TreeGrafter"/>
</dbReference>
<dbReference type="Pfam" id="PF25876">
    <property type="entry name" value="HH_MFP_RND"/>
    <property type="match status" value="1"/>
</dbReference>
<dbReference type="InterPro" id="IPR006143">
    <property type="entry name" value="RND_pump_MFP"/>
</dbReference>
<evidence type="ECO:0000313" key="10">
    <source>
        <dbReference type="Proteomes" id="UP000471640"/>
    </source>
</evidence>
<dbReference type="GO" id="GO:0022857">
    <property type="term" value="F:transmembrane transporter activity"/>
    <property type="evidence" value="ECO:0007669"/>
    <property type="project" value="InterPro"/>
</dbReference>
<feature type="region of interest" description="Disordered" evidence="4">
    <location>
        <begin position="1"/>
        <end position="22"/>
    </location>
</feature>
<dbReference type="NCBIfam" id="TIGR01730">
    <property type="entry name" value="RND_mfp"/>
    <property type="match status" value="1"/>
</dbReference>
<dbReference type="Gene3D" id="2.40.30.170">
    <property type="match status" value="1"/>
</dbReference>
<dbReference type="Gene3D" id="1.10.287.470">
    <property type="entry name" value="Helix hairpin bin"/>
    <property type="match status" value="1"/>
</dbReference>
<organism evidence="9 10">
    <name type="scientific">Thiorhodococcus mannitoliphagus</name>
    <dbReference type="NCBI Taxonomy" id="329406"/>
    <lineage>
        <taxon>Bacteria</taxon>
        <taxon>Pseudomonadati</taxon>
        <taxon>Pseudomonadota</taxon>
        <taxon>Gammaproteobacteria</taxon>
        <taxon>Chromatiales</taxon>
        <taxon>Chromatiaceae</taxon>
        <taxon>Thiorhodococcus</taxon>
    </lineage>
</organism>
<evidence type="ECO:0000256" key="1">
    <source>
        <dbReference type="ARBA" id="ARBA00004519"/>
    </source>
</evidence>
<evidence type="ECO:0000259" key="7">
    <source>
        <dbReference type="Pfam" id="PF25944"/>
    </source>
</evidence>
<dbReference type="PANTHER" id="PTHR30158">
    <property type="entry name" value="ACRA/E-RELATED COMPONENT OF DRUG EFFLUX TRANSPORTER"/>
    <property type="match status" value="1"/>
</dbReference>
<dbReference type="PANTHER" id="PTHR30158:SF3">
    <property type="entry name" value="MULTIDRUG EFFLUX PUMP SUBUNIT ACRA-RELATED"/>
    <property type="match status" value="1"/>
</dbReference>
<evidence type="ECO:0000259" key="8">
    <source>
        <dbReference type="Pfam" id="PF25967"/>
    </source>
</evidence>
<name>A0A6P1DUD2_9GAMM</name>
<feature type="domain" description="Multidrug resistance protein MdtA-like beta-barrel" evidence="7">
    <location>
        <begin position="234"/>
        <end position="321"/>
    </location>
</feature>
<feature type="compositionally biased region" description="Basic and acidic residues" evidence="4">
    <location>
        <begin position="1"/>
        <end position="10"/>
    </location>
</feature>
<accession>A0A6P1DUD2</accession>
<keyword evidence="3" id="KW-0175">Coiled coil</keyword>
<dbReference type="InterPro" id="IPR058626">
    <property type="entry name" value="MdtA-like_b-barrel"/>
</dbReference>
<feature type="domain" description="Multidrug resistance protein MdtA-like alpha-helical hairpin" evidence="5">
    <location>
        <begin position="130"/>
        <end position="198"/>
    </location>
</feature>
<dbReference type="EMBL" id="JAAIJR010000053">
    <property type="protein sequence ID" value="NEX21379.1"/>
    <property type="molecule type" value="Genomic_DNA"/>
</dbReference>
<dbReference type="AlphaFoldDB" id="A0A6P1DUD2"/>
<reference evidence="9 10" key="2">
    <citation type="submission" date="2020-02" db="EMBL/GenBank/DDBJ databases">
        <title>Genome sequences of Thiorhodococcus mannitoliphagus and Thiorhodococcus minor, purple sulfur photosynthetic bacteria in the gammaproteobacterial family, Chromatiaceae.</title>
        <authorList>
            <person name="Aviles F.A."/>
            <person name="Meyer T.E."/>
            <person name="Kyndt J.A."/>
        </authorList>
    </citation>
    <scope>NUCLEOTIDE SEQUENCE [LARGE SCALE GENOMIC DNA]</scope>
    <source>
        <strain evidence="9 10">DSM 18266</strain>
    </source>
</reference>
<dbReference type="Gene3D" id="2.40.420.20">
    <property type="match status" value="1"/>
</dbReference>
<dbReference type="Pfam" id="PF25944">
    <property type="entry name" value="Beta-barrel_RND"/>
    <property type="match status" value="1"/>
</dbReference>
<gene>
    <name evidence="9" type="ORF">G3480_13830</name>
</gene>
<keyword evidence="10" id="KW-1185">Reference proteome</keyword>
<dbReference type="Gene3D" id="2.40.50.100">
    <property type="match status" value="1"/>
</dbReference>
<evidence type="ECO:0000256" key="3">
    <source>
        <dbReference type="SAM" id="Coils"/>
    </source>
</evidence>
<dbReference type="GO" id="GO:0030313">
    <property type="term" value="C:cell envelope"/>
    <property type="evidence" value="ECO:0007669"/>
    <property type="project" value="UniProtKB-SubCell"/>
</dbReference>
<reference evidence="10" key="1">
    <citation type="journal article" date="2020" name="Microbiol. Resour. Announc.">
        <title>Draft Genome Sequences of Thiorhodococcus mannitoliphagus and Thiorhodococcus minor, Purple Sulfur Photosynthetic Bacteria in the Gammaproteobacterial Family Chromatiaceae.</title>
        <authorList>
            <person name="Aviles F.A."/>
            <person name="Meyer T.E."/>
            <person name="Kyndt J.A."/>
        </authorList>
    </citation>
    <scope>NUCLEOTIDE SEQUENCE [LARGE SCALE GENOMIC DNA]</scope>
    <source>
        <strain evidence="10">DSM 18266</strain>
    </source>
</reference>
<feature type="domain" description="Multidrug resistance protein MdtA-like C-terminal permuted SH3" evidence="8">
    <location>
        <begin position="327"/>
        <end position="386"/>
    </location>
</feature>
<evidence type="ECO:0000256" key="4">
    <source>
        <dbReference type="SAM" id="MobiDB-lite"/>
    </source>
</evidence>
<comment type="subcellular location">
    <subcellularLocation>
        <location evidence="1">Cell inner membrane</location>
        <topology evidence="1">Lipid-anchor</topology>
    </subcellularLocation>
</comment>
<comment type="similarity">
    <text evidence="2">Belongs to the membrane fusion protein (MFP) (TC 8.A.1) family.</text>
</comment>